<sequence>MVGGVKRVLTPTGHPAWLATSYADVRLVLSDPRFGKAPLGGEVTRSGRLLPGLLFTSDPPEHTALRRELQAAMRRCPSRLLRDRLVVEADSLLSAVGSSGDLVGAYAAPLAMWTMATWLGVPAEDRARCAEWSSIVLSLNRFPAAVVEEAQFSLIDYFARLVSPGPNLLTALTDTAAAPAPLAATVMATGYETLVAGIANASLTLLTAGPGFGSWPSTQTAERRMIHELLRFAPLGGTMRSRCALEDVPVGKVVVGKGEVVLAATGPANRDPARFADADSFCPMRGDNRHVSFGVGDRFCIGSQLAIMQLTVALSRIAFRFPGVRLAIDPASVTVVPGSAEPRPVELPVHWR</sequence>
<protein>
    <submittedName>
        <fullName evidence="3">Cytochrome P450</fullName>
    </submittedName>
</protein>
<keyword evidence="2" id="KW-0503">Monooxygenase</keyword>
<dbReference type="Gene3D" id="1.10.630.10">
    <property type="entry name" value="Cytochrome P450"/>
    <property type="match status" value="1"/>
</dbReference>
<dbReference type="PRINTS" id="PR00359">
    <property type="entry name" value="BP450"/>
</dbReference>
<keyword evidence="2" id="KW-0349">Heme</keyword>
<dbReference type="GO" id="GO:0020037">
    <property type="term" value="F:heme binding"/>
    <property type="evidence" value="ECO:0007669"/>
    <property type="project" value="InterPro"/>
</dbReference>
<dbReference type="AlphaFoldDB" id="A0A3E0I712"/>
<keyword evidence="2" id="KW-0408">Iron</keyword>
<dbReference type="PROSITE" id="PS00086">
    <property type="entry name" value="CYTOCHROME_P450"/>
    <property type="match status" value="1"/>
</dbReference>
<dbReference type="EMBL" id="QUNO01000002">
    <property type="protein sequence ID" value="REH53945.1"/>
    <property type="molecule type" value="Genomic_DNA"/>
</dbReference>
<evidence type="ECO:0000313" key="4">
    <source>
        <dbReference type="Proteomes" id="UP000256269"/>
    </source>
</evidence>
<dbReference type="SUPFAM" id="SSF48264">
    <property type="entry name" value="Cytochrome P450"/>
    <property type="match status" value="1"/>
</dbReference>
<dbReference type="Proteomes" id="UP000256269">
    <property type="component" value="Unassembled WGS sequence"/>
</dbReference>
<dbReference type="GO" id="GO:0005506">
    <property type="term" value="F:iron ion binding"/>
    <property type="evidence" value="ECO:0007669"/>
    <property type="project" value="InterPro"/>
</dbReference>
<dbReference type="GO" id="GO:0004497">
    <property type="term" value="F:monooxygenase activity"/>
    <property type="evidence" value="ECO:0007669"/>
    <property type="project" value="UniProtKB-KW"/>
</dbReference>
<dbReference type="GO" id="GO:0016705">
    <property type="term" value="F:oxidoreductase activity, acting on paired donors, with incorporation or reduction of molecular oxygen"/>
    <property type="evidence" value="ECO:0007669"/>
    <property type="project" value="InterPro"/>
</dbReference>
<dbReference type="PRINTS" id="PR00385">
    <property type="entry name" value="P450"/>
</dbReference>
<dbReference type="InterPro" id="IPR017972">
    <property type="entry name" value="Cyt_P450_CS"/>
</dbReference>
<keyword evidence="4" id="KW-1185">Reference proteome</keyword>
<proteinExistence type="inferred from homology"/>
<keyword evidence="2" id="KW-0479">Metal-binding</keyword>
<evidence type="ECO:0000313" key="3">
    <source>
        <dbReference type="EMBL" id="REH53945.1"/>
    </source>
</evidence>
<name>A0A3E0I712_9PSEU</name>
<dbReference type="Pfam" id="PF00067">
    <property type="entry name" value="p450"/>
    <property type="match status" value="1"/>
</dbReference>
<dbReference type="PANTHER" id="PTHR46696">
    <property type="entry name" value="P450, PUTATIVE (EUROFUNG)-RELATED"/>
    <property type="match status" value="1"/>
</dbReference>
<gene>
    <name evidence="3" type="ORF">BCF44_102166</name>
</gene>
<dbReference type="InterPro" id="IPR002397">
    <property type="entry name" value="Cyt_P450_B"/>
</dbReference>
<evidence type="ECO:0000256" key="2">
    <source>
        <dbReference type="RuleBase" id="RU000461"/>
    </source>
</evidence>
<accession>A0A3E0I712</accession>
<dbReference type="InterPro" id="IPR001128">
    <property type="entry name" value="Cyt_P450"/>
</dbReference>
<dbReference type="InterPro" id="IPR036396">
    <property type="entry name" value="Cyt_P450_sf"/>
</dbReference>
<keyword evidence="2" id="KW-0560">Oxidoreductase</keyword>
<organism evidence="3 4">
    <name type="scientific">Kutzneria buriramensis</name>
    <dbReference type="NCBI Taxonomy" id="1045776"/>
    <lineage>
        <taxon>Bacteria</taxon>
        <taxon>Bacillati</taxon>
        <taxon>Actinomycetota</taxon>
        <taxon>Actinomycetes</taxon>
        <taxon>Pseudonocardiales</taxon>
        <taxon>Pseudonocardiaceae</taxon>
        <taxon>Kutzneria</taxon>
    </lineage>
</organism>
<reference evidence="3 4" key="1">
    <citation type="submission" date="2018-08" db="EMBL/GenBank/DDBJ databases">
        <title>Genomic Encyclopedia of Archaeal and Bacterial Type Strains, Phase II (KMG-II): from individual species to whole genera.</title>
        <authorList>
            <person name="Goeker M."/>
        </authorList>
    </citation>
    <scope>NUCLEOTIDE SEQUENCE [LARGE SCALE GENOMIC DNA]</scope>
    <source>
        <strain evidence="3 4">DSM 45791</strain>
    </source>
</reference>
<comment type="similarity">
    <text evidence="1 2">Belongs to the cytochrome P450 family.</text>
</comment>
<dbReference type="PANTHER" id="PTHR46696:SF1">
    <property type="entry name" value="CYTOCHROME P450 YJIB-RELATED"/>
    <property type="match status" value="1"/>
</dbReference>
<comment type="caution">
    <text evidence="3">The sequence shown here is derived from an EMBL/GenBank/DDBJ whole genome shotgun (WGS) entry which is preliminary data.</text>
</comment>
<evidence type="ECO:0000256" key="1">
    <source>
        <dbReference type="ARBA" id="ARBA00010617"/>
    </source>
</evidence>